<proteinExistence type="predicted"/>
<evidence type="ECO:0000313" key="1">
    <source>
        <dbReference type="EMBL" id="PXF62076.1"/>
    </source>
</evidence>
<dbReference type="EMBL" id="PQXF01000001">
    <property type="protein sequence ID" value="PXF62076.1"/>
    <property type="molecule type" value="Genomic_DNA"/>
</dbReference>
<protein>
    <submittedName>
        <fullName evidence="1">Uncharacterized protein</fullName>
    </submittedName>
</protein>
<gene>
    <name evidence="1" type="ORF">C4B59_00205</name>
</gene>
<sequence>MIDQHVDGLATYRDMVIPCDSEPDIYITHGWEFDICHRYNGSWWVSRQVCKYLPDACQRFVRSPSKMVNLNGVYRRAVQRIHREAFKYGEECNCRVILGHTHTPQAIDDRVYDCGDWVDSFTWIEIRDEQIGLKWYNGCSPTHT</sequence>
<dbReference type="Proteomes" id="UP000248329">
    <property type="component" value="Unassembled WGS sequence"/>
</dbReference>
<accession>A0AC61L6Y7</accession>
<name>A0AC61L6Y7_9EURY</name>
<organism evidence="1 2">
    <name type="scientific">Candidatus Methanogaster sp</name>
    <dbReference type="NCBI Taxonomy" id="3386292"/>
    <lineage>
        <taxon>Archaea</taxon>
        <taxon>Methanobacteriati</taxon>
        <taxon>Methanobacteriota</taxon>
        <taxon>Stenosarchaea group</taxon>
        <taxon>Methanomicrobia</taxon>
        <taxon>Methanosarcinales</taxon>
        <taxon>ANME-2 cluster</taxon>
        <taxon>Candidatus Methanogasteraceae</taxon>
        <taxon>Candidatus Methanogaster</taxon>
    </lineage>
</organism>
<comment type="caution">
    <text evidence="1">The sequence shown here is derived from an EMBL/GenBank/DDBJ whole genome shotgun (WGS) entry which is preliminary data.</text>
</comment>
<evidence type="ECO:0000313" key="2">
    <source>
        <dbReference type="Proteomes" id="UP000248329"/>
    </source>
</evidence>
<reference evidence="1" key="1">
    <citation type="submission" date="2018-01" db="EMBL/GenBank/DDBJ databases">
        <authorList>
            <person name="Krukenberg V."/>
        </authorList>
    </citation>
    <scope>NUCLEOTIDE SEQUENCE</scope>
    <source>
        <strain evidence="1">E20ANME2</strain>
    </source>
</reference>